<keyword evidence="2" id="KW-0442">Lipid degradation</keyword>
<accession>A0A8I2YK71</accession>
<protein>
    <submittedName>
        <fullName evidence="6">Acyl transferase/acyl hydrolase/lysophospholipase</fullName>
    </submittedName>
</protein>
<keyword evidence="3" id="KW-0443">Lipid metabolism</keyword>
<evidence type="ECO:0000313" key="6">
    <source>
        <dbReference type="EMBL" id="KAG6373272.1"/>
    </source>
</evidence>
<keyword evidence="7" id="KW-1185">Reference proteome</keyword>
<dbReference type="GO" id="GO:0047499">
    <property type="term" value="F:calcium-independent phospholipase A2 activity"/>
    <property type="evidence" value="ECO:0007669"/>
    <property type="project" value="TreeGrafter"/>
</dbReference>
<dbReference type="GO" id="GO:0016042">
    <property type="term" value="P:lipid catabolic process"/>
    <property type="evidence" value="ECO:0007669"/>
    <property type="project" value="UniProtKB-KW"/>
</dbReference>
<dbReference type="InterPro" id="IPR016035">
    <property type="entry name" value="Acyl_Trfase/lysoPLipase"/>
</dbReference>
<evidence type="ECO:0000256" key="1">
    <source>
        <dbReference type="ARBA" id="ARBA00022801"/>
    </source>
</evidence>
<dbReference type="AlphaFoldDB" id="A0A8I2YK71"/>
<proteinExistence type="predicted"/>
<reference evidence="6" key="1">
    <citation type="submission" date="2021-03" db="EMBL/GenBank/DDBJ databases">
        <title>Evolutionary innovations through gain and loss of genes in the ectomycorrhizal Boletales.</title>
        <authorList>
            <person name="Wu G."/>
            <person name="Miyauchi S."/>
            <person name="Morin E."/>
            <person name="Yang Z.-L."/>
            <person name="Xu J."/>
            <person name="Martin F.M."/>
        </authorList>
    </citation>
    <scope>NUCLEOTIDE SEQUENCE</scope>
    <source>
        <strain evidence="6">BR01</strain>
    </source>
</reference>
<dbReference type="GO" id="GO:0016740">
    <property type="term" value="F:transferase activity"/>
    <property type="evidence" value="ECO:0007669"/>
    <property type="project" value="UniProtKB-KW"/>
</dbReference>
<dbReference type="GO" id="GO:0046486">
    <property type="term" value="P:glycerolipid metabolic process"/>
    <property type="evidence" value="ECO:0007669"/>
    <property type="project" value="UniProtKB-ARBA"/>
</dbReference>
<dbReference type="GO" id="GO:0019369">
    <property type="term" value="P:arachidonate metabolic process"/>
    <property type="evidence" value="ECO:0007669"/>
    <property type="project" value="TreeGrafter"/>
</dbReference>
<dbReference type="PANTHER" id="PTHR24185">
    <property type="entry name" value="CALCIUM-INDEPENDENT PHOSPHOLIPASE A2-GAMMA"/>
    <property type="match status" value="1"/>
</dbReference>
<dbReference type="PROSITE" id="PS51635">
    <property type="entry name" value="PNPLA"/>
    <property type="match status" value="1"/>
</dbReference>
<dbReference type="Proteomes" id="UP000683000">
    <property type="component" value="Unassembled WGS sequence"/>
</dbReference>
<comment type="caution">
    <text evidence="4">Lacks conserved residue(s) required for the propagation of feature annotation.</text>
</comment>
<evidence type="ECO:0000259" key="5">
    <source>
        <dbReference type="PROSITE" id="PS51635"/>
    </source>
</evidence>
<gene>
    <name evidence="6" type="ORF">JVT61DRAFT_6899</name>
</gene>
<dbReference type="SUPFAM" id="SSF52151">
    <property type="entry name" value="FabD/lysophospholipase-like"/>
    <property type="match status" value="1"/>
</dbReference>
<dbReference type="GO" id="GO:0016020">
    <property type="term" value="C:membrane"/>
    <property type="evidence" value="ECO:0007669"/>
    <property type="project" value="TreeGrafter"/>
</dbReference>
<comment type="caution">
    <text evidence="6">The sequence shown here is derived from an EMBL/GenBank/DDBJ whole genome shotgun (WGS) entry which is preliminary data.</text>
</comment>
<evidence type="ECO:0000256" key="4">
    <source>
        <dbReference type="PROSITE-ProRule" id="PRU01161"/>
    </source>
</evidence>
<evidence type="ECO:0000313" key="7">
    <source>
        <dbReference type="Proteomes" id="UP000683000"/>
    </source>
</evidence>
<dbReference type="EMBL" id="JAGFBS010000023">
    <property type="protein sequence ID" value="KAG6373272.1"/>
    <property type="molecule type" value="Genomic_DNA"/>
</dbReference>
<dbReference type="InterPro" id="IPR002641">
    <property type="entry name" value="PNPLA_dom"/>
</dbReference>
<evidence type="ECO:0000256" key="2">
    <source>
        <dbReference type="ARBA" id="ARBA00022963"/>
    </source>
</evidence>
<feature type="short sequence motif" description="GXGXXG" evidence="4">
    <location>
        <begin position="16"/>
        <end position="21"/>
    </location>
</feature>
<name>A0A8I2YK71_9AGAM</name>
<sequence length="532" mass="60359">MSSTMRTVHNVLSIDGCGFRGLTQLLVLEELMKQHSKNPDEPSLPCDVFDLICGTATGGLIAILLGRLQMSCEQAIEAYSDVEKAIFGEARTIGDILARGNSFDPSRFRTRLEEIIQTRVGDSNAPMLADAAHNRRCRTLVTVVSTSTAVDADADRIRSYERLADPATTPERRWSIRDAALGTASCPRLFSPFDLGEFGSFMAANTSGFSNPSMIAYLEAQDIWGQDAELTLISLGMGLREQHDYRTLSQQDIEEMIRNLGVVVTSEDERLRKLISHTQLVATSTQVKHLRLQVLIDRNPKQKYMRLDPYRKPKRHHLTFVDYVQQPNVQGVVHDFIQGYLERFDRAVDFVQGVRSKWIEVQGYTCDIGRLVPWSPPKDTSSLSLGRIMRECLLREEGNKNSPPISCFVVKMDKASERVREVEMRTGDIHLFPDDDRTLFVRVLLDDQWRFFPQCRAPGDDWVDESTENSNAAKDPIEAIQYARGLTKFRQIKAFRSDGQFTTSDVNREEVNIYETSFDLPYHGTWVRTSMA</sequence>
<keyword evidence="1 6" id="KW-0378">Hydrolase</keyword>
<evidence type="ECO:0000256" key="3">
    <source>
        <dbReference type="ARBA" id="ARBA00023098"/>
    </source>
</evidence>
<keyword evidence="6" id="KW-0808">Transferase</keyword>
<organism evidence="6 7">
    <name type="scientific">Boletus reticuloceps</name>
    <dbReference type="NCBI Taxonomy" id="495285"/>
    <lineage>
        <taxon>Eukaryota</taxon>
        <taxon>Fungi</taxon>
        <taxon>Dikarya</taxon>
        <taxon>Basidiomycota</taxon>
        <taxon>Agaricomycotina</taxon>
        <taxon>Agaricomycetes</taxon>
        <taxon>Agaricomycetidae</taxon>
        <taxon>Boletales</taxon>
        <taxon>Boletineae</taxon>
        <taxon>Boletaceae</taxon>
        <taxon>Boletoideae</taxon>
        <taxon>Boletus</taxon>
    </lineage>
</organism>
<dbReference type="Pfam" id="PF01734">
    <property type="entry name" value="Patatin"/>
    <property type="match status" value="1"/>
</dbReference>
<dbReference type="Gene3D" id="3.40.1090.10">
    <property type="entry name" value="Cytosolic phospholipase A2 catalytic domain"/>
    <property type="match status" value="1"/>
</dbReference>
<feature type="domain" description="PNPLA" evidence="5">
    <location>
        <begin position="12"/>
        <end position="211"/>
    </location>
</feature>
<dbReference type="OrthoDB" id="630895at2759"/>
<dbReference type="PANTHER" id="PTHR24185:SF1">
    <property type="entry name" value="CALCIUM-INDEPENDENT PHOSPHOLIPASE A2-GAMMA"/>
    <property type="match status" value="1"/>
</dbReference>